<organism evidence="1 2">
    <name type="scientific">Vararia minispora EC-137</name>
    <dbReference type="NCBI Taxonomy" id="1314806"/>
    <lineage>
        <taxon>Eukaryota</taxon>
        <taxon>Fungi</taxon>
        <taxon>Dikarya</taxon>
        <taxon>Basidiomycota</taxon>
        <taxon>Agaricomycotina</taxon>
        <taxon>Agaricomycetes</taxon>
        <taxon>Russulales</taxon>
        <taxon>Lachnocladiaceae</taxon>
        <taxon>Vararia</taxon>
    </lineage>
</organism>
<dbReference type="Proteomes" id="UP000814128">
    <property type="component" value="Unassembled WGS sequence"/>
</dbReference>
<reference evidence="1" key="2">
    <citation type="journal article" date="2022" name="New Phytol.">
        <title>Evolutionary transition to the ectomycorrhizal habit in the genomes of a hyperdiverse lineage of mushroom-forming fungi.</title>
        <authorList>
            <person name="Looney B."/>
            <person name="Miyauchi S."/>
            <person name="Morin E."/>
            <person name="Drula E."/>
            <person name="Courty P.E."/>
            <person name="Kohler A."/>
            <person name="Kuo A."/>
            <person name="LaButti K."/>
            <person name="Pangilinan J."/>
            <person name="Lipzen A."/>
            <person name="Riley R."/>
            <person name="Andreopoulos W."/>
            <person name="He G."/>
            <person name="Johnson J."/>
            <person name="Nolan M."/>
            <person name="Tritt A."/>
            <person name="Barry K.W."/>
            <person name="Grigoriev I.V."/>
            <person name="Nagy L.G."/>
            <person name="Hibbett D."/>
            <person name="Henrissat B."/>
            <person name="Matheny P.B."/>
            <person name="Labbe J."/>
            <person name="Martin F.M."/>
        </authorList>
    </citation>
    <scope>NUCLEOTIDE SEQUENCE</scope>
    <source>
        <strain evidence="1">EC-137</strain>
    </source>
</reference>
<name>A0ACB8QBH2_9AGAM</name>
<reference evidence="1" key="1">
    <citation type="submission" date="2021-02" db="EMBL/GenBank/DDBJ databases">
        <authorList>
            <consortium name="DOE Joint Genome Institute"/>
            <person name="Ahrendt S."/>
            <person name="Looney B.P."/>
            <person name="Miyauchi S."/>
            <person name="Morin E."/>
            <person name="Drula E."/>
            <person name="Courty P.E."/>
            <person name="Chicoki N."/>
            <person name="Fauchery L."/>
            <person name="Kohler A."/>
            <person name="Kuo A."/>
            <person name="Labutti K."/>
            <person name="Pangilinan J."/>
            <person name="Lipzen A."/>
            <person name="Riley R."/>
            <person name="Andreopoulos W."/>
            <person name="He G."/>
            <person name="Johnson J."/>
            <person name="Barry K.W."/>
            <person name="Grigoriev I.V."/>
            <person name="Nagy L."/>
            <person name="Hibbett D."/>
            <person name="Henrissat B."/>
            <person name="Matheny P.B."/>
            <person name="Labbe J."/>
            <person name="Martin F."/>
        </authorList>
    </citation>
    <scope>NUCLEOTIDE SEQUENCE</scope>
    <source>
        <strain evidence="1">EC-137</strain>
    </source>
</reference>
<protein>
    <submittedName>
        <fullName evidence="1">Uncharacterized protein</fullName>
    </submittedName>
</protein>
<proteinExistence type="predicted"/>
<evidence type="ECO:0000313" key="2">
    <source>
        <dbReference type="Proteomes" id="UP000814128"/>
    </source>
</evidence>
<comment type="caution">
    <text evidence="1">The sequence shown here is derived from an EMBL/GenBank/DDBJ whole genome shotgun (WGS) entry which is preliminary data.</text>
</comment>
<accession>A0ACB8QBH2</accession>
<keyword evidence="2" id="KW-1185">Reference proteome</keyword>
<dbReference type="EMBL" id="MU273704">
    <property type="protein sequence ID" value="KAI0029025.1"/>
    <property type="molecule type" value="Genomic_DNA"/>
</dbReference>
<sequence>MSSSSSSQSPVDAASTSSPALYNKAPGYTREQLEAWDLLPMKMLQKHLDPLFYEKPPLLHFGIGLDINRAAEGESLVPWARERGLCSEPRKGYTKGFALAQTARNVVRYLSERCSYRFQLVIPWSVDYDAIIAIYNNYDLPDNILDDETEGMIMDVLRRVVNDPNQEPMWYYDRDRAYGSDYYPSRRLKRRR</sequence>
<evidence type="ECO:0000313" key="1">
    <source>
        <dbReference type="EMBL" id="KAI0029025.1"/>
    </source>
</evidence>
<gene>
    <name evidence="1" type="ORF">K488DRAFT_89147</name>
</gene>